<gene>
    <name evidence="1" type="ORF">CA267_015660</name>
</gene>
<dbReference type="SUPFAM" id="SSF54523">
    <property type="entry name" value="Pili subunits"/>
    <property type="match status" value="1"/>
</dbReference>
<sequence>MSLLELLVALAISGILAAIAVPAYSQFITRARQADIRLTLLNLQHLQERHRLENESYASAAELGSPVTEYYTISVENTGRSTYTLIAKRIDEKRDGCDQISVDQSSHQTPEECWH</sequence>
<dbReference type="Pfam" id="PF16732">
    <property type="entry name" value="ComP_DUS"/>
    <property type="match status" value="1"/>
</dbReference>
<keyword evidence="2" id="KW-1185">Reference proteome</keyword>
<dbReference type="KEGG" id="apel:CA267_015660"/>
<dbReference type="Gene3D" id="3.30.700.10">
    <property type="entry name" value="Glycoprotein, Type 4 Pilin"/>
    <property type="match status" value="1"/>
</dbReference>
<reference evidence="2" key="1">
    <citation type="submission" date="2014-12" db="EMBL/GenBank/DDBJ databases">
        <title>Complete genome sequence of a multi-drug resistant Klebsiella pneumoniae.</title>
        <authorList>
            <person name="Hua X."/>
            <person name="Chen Q."/>
            <person name="Li X."/>
            <person name="Feng Y."/>
            <person name="Ruan Z."/>
            <person name="Yu Y."/>
        </authorList>
    </citation>
    <scope>NUCLEOTIDE SEQUENCE [LARGE SCALE GENOMIC DNA]</scope>
    <source>
        <strain evidence="2">5.12</strain>
    </source>
</reference>
<evidence type="ECO:0000313" key="2">
    <source>
        <dbReference type="Proteomes" id="UP000219285"/>
    </source>
</evidence>
<dbReference type="AlphaFoldDB" id="A0A6N3IVM4"/>
<evidence type="ECO:0000313" key="1">
    <source>
        <dbReference type="EMBL" id="QJR82906.1"/>
    </source>
</evidence>
<dbReference type="NCBIfam" id="TIGR02532">
    <property type="entry name" value="IV_pilin_GFxxxE"/>
    <property type="match status" value="1"/>
</dbReference>
<dbReference type="Proteomes" id="UP000219285">
    <property type="component" value="Chromosome"/>
</dbReference>
<accession>A0A6N3IVM4</accession>
<organism evidence="1 2">
    <name type="scientific">Alteromonas pelagimontana</name>
    <dbReference type="NCBI Taxonomy" id="1858656"/>
    <lineage>
        <taxon>Bacteria</taxon>
        <taxon>Pseudomonadati</taxon>
        <taxon>Pseudomonadota</taxon>
        <taxon>Gammaproteobacteria</taxon>
        <taxon>Alteromonadales</taxon>
        <taxon>Alteromonadaceae</taxon>
        <taxon>Alteromonas/Salinimonas group</taxon>
        <taxon>Alteromonas</taxon>
    </lineage>
</organism>
<dbReference type="InterPro" id="IPR045584">
    <property type="entry name" value="Pilin-like"/>
</dbReference>
<dbReference type="EMBL" id="CP052766">
    <property type="protein sequence ID" value="QJR82906.1"/>
    <property type="molecule type" value="Genomic_DNA"/>
</dbReference>
<dbReference type="InterPro" id="IPR012902">
    <property type="entry name" value="N_methyl_site"/>
</dbReference>
<dbReference type="GO" id="GO:0043683">
    <property type="term" value="P:type IV pilus assembly"/>
    <property type="evidence" value="ECO:0007669"/>
    <property type="project" value="InterPro"/>
</dbReference>
<dbReference type="InterPro" id="IPR031982">
    <property type="entry name" value="PilE-like"/>
</dbReference>
<name>A0A6N3IVM4_9ALTE</name>
<reference evidence="1 2" key="2">
    <citation type="submission" date="2020-04" db="EMBL/GenBank/DDBJ databases">
        <title>Complete genome sequence of Alteromonas pelagimontana 5.12T.</title>
        <authorList>
            <person name="Sinha R.K."/>
            <person name="Krishnan K.P."/>
            <person name="Kurian J.P."/>
        </authorList>
    </citation>
    <scope>NUCLEOTIDE SEQUENCE [LARGE SCALE GENOMIC DNA]</scope>
    <source>
        <strain evidence="1 2">5.12</strain>
    </source>
</reference>
<proteinExistence type="predicted"/>
<protein>
    <submittedName>
        <fullName evidence="1">Prepilin-type N-terminal cleavage/methylation domain-containing protein</fullName>
    </submittedName>
</protein>